<name>A0A3B3RTJ3_9TELE</name>
<feature type="region of interest" description="Disordered" evidence="2">
    <location>
        <begin position="477"/>
        <end position="516"/>
    </location>
</feature>
<organism evidence="3 4">
    <name type="scientific">Paramormyrops kingsleyae</name>
    <dbReference type="NCBI Taxonomy" id="1676925"/>
    <lineage>
        <taxon>Eukaryota</taxon>
        <taxon>Metazoa</taxon>
        <taxon>Chordata</taxon>
        <taxon>Craniata</taxon>
        <taxon>Vertebrata</taxon>
        <taxon>Euteleostomi</taxon>
        <taxon>Actinopterygii</taxon>
        <taxon>Neopterygii</taxon>
        <taxon>Teleostei</taxon>
        <taxon>Osteoglossocephala</taxon>
        <taxon>Osteoglossomorpha</taxon>
        <taxon>Osteoglossiformes</taxon>
        <taxon>Mormyridae</taxon>
        <taxon>Paramormyrops</taxon>
    </lineage>
</organism>
<sequence length="716" mass="80537">MESMSLGHSLSEGDAIADGDEEKMTATLKLQFQALQQQQAKRLQQHLENRMARRQGKVSDGYKEESSINQGDLKPSEMDRDAADGLNKRLLEDTNERLQEQLREACDENGRLRKLLSEKDFEIKHLKRKREEERLALAGVSGIAGDLAATKIVELSKRNRDLTAEAEQEKTKVKRANNRIKELEKELQAVLSLSLTPGSGKMEQKMPGQQSTEQHVIENLEVKALQEKLSAANFKMTEYRNQIQAVKQELKIAHKVLCSELGEDVNLPQLLSVPGSWRGRSQQILALQNRVRELEQQLGQTGQKKHQSPPSLEEEMLGLGKLQRTQILQDKNISHLRNLEKERREALEKITKDHEALLRDHEELKMKLDGSKARIKVLSMEVKSLRSQVSSLLDKGKHDDELVEALLKQQRRMQETLRQLNQEEPHSKAAKQRLGQQICTVGRTQSPLVEQLKLKVADREAKVRELEEEIRLRSLKKHNGEESSSKVAQCSSRPTTTGGDNAERLSPARTASKLGHRLVKSAETGPVSGSGLTAGCGTDELPSLQAQCSEYRALYQAAGVERDRLLELMKVQQGREQAAAERAAEAEQKLQAERRRAVTLEQLLEKARLDLGKGASPRAGRRARMGVSSSCTALLPSQVDRPVKNPSGVAAEVQLEELNAKLAAQQEECERLRAALRSLQQAKEDDLRHYSDMMDQVKHIFSQALRQHKQDVQRGS</sequence>
<evidence type="ECO:0000313" key="3">
    <source>
        <dbReference type="Ensembl" id="ENSPKIP00000021160.1"/>
    </source>
</evidence>
<feature type="region of interest" description="Disordered" evidence="2">
    <location>
        <begin position="53"/>
        <end position="80"/>
    </location>
</feature>
<dbReference type="InterPro" id="IPR038929">
    <property type="entry name" value="CCDC13"/>
</dbReference>
<dbReference type="GeneTree" id="ENSGT00390000000596"/>
<keyword evidence="4" id="KW-1185">Reference proteome</keyword>
<evidence type="ECO:0000256" key="2">
    <source>
        <dbReference type="SAM" id="MobiDB-lite"/>
    </source>
</evidence>
<dbReference type="OrthoDB" id="10258312at2759"/>
<feature type="coiled-coil region" evidence="1">
    <location>
        <begin position="222"/>
        <end position="256"/>
    </location>
</feature>
<feature type="coiled-coil region" evidence="1">
    <location>
        <begin position="88"/>
        <end position="115"/>
    </location>
</feature>
<feature type="coiled-coil region" evidence="1">
    <location>
        <begin position="336"/>
        <end position="374"/>
    </location>
</feature>
<reference evidence="3" key="2">
    <citation type="submission" date="2025-09" db="UniProtKB">
        <authorList>
            <consortium name="Ensembl"/>
        </authorList>
    </citation>
    <scope>IDENTIFICATION</scope>
</reference>
<feature type="coiled-coil region" evidence="1">
    <location>
        <begin position="575"/>
        <end position="610"/>
    </location>
</feature>
<dbReference type="Ensembl" id="ENSPKIT00000001789.1">
    <property type="protein sequence ID" value="ENSPKIP00000021160.1"/>
    <property type="gene ID" value="ENSPKIG00000005675.1"/>
</dbReference>
<dbReference type="PANTHER" id="PTHR31935:SF1">
    <property type="entry name" value="COILED-COIL DOMAIN-CONTAINING PROTEIN 13"/>
    <property type="match status" value="1"/>
</dbReference>
<accession>A0A3B3RTJ3</accession>
<feature type="coiled-coil region" evidence="1">
    <location>
        <begin position="152"/>
        <end position="193"/>
    </location>
</feature>
<dbReference type="STRING" id="1676925.ENSPKIP00000021160"/>
<evidence type="ECO:0000313" key="4">
    <source>
        <dbReference type="Proteomes" id="UP000261540"/>
    </source>
</evidence>
<dbReference type="GO" id="GO:0034451">
    <property type="term" value="C:centriolar satellite"/>
    <property type="evidence" value="ECO:0007669"/>
    <property type="project" value="TreeGrafter"/>
</dbReference>
<reference evidence="3" key="1">
    <citation type="submission" date="2025-08" db="UniProtKB">
        <authorList>
            <consortium name="Ensembl"/>
        </authorList>
    </citation>
    <scope>IDENTIFICATION</scope>
</reference>
<evidence type="ECO:0000256" key="1">
    <source>
        <dbReference type="SAM" id="Coils"/>
    </source>
</evidence>
<dbReference type="AlphaFoldDB" id="A0A3B3RTJ3"/>
<dbReference type="GO" id="GO:1905515">
    <property type="term" value="P:non-motile cilium assembly"/>
    <property type="evidence" value="ECO:0007669"/>
    <property type="project" value="TreeGrafter"/>
</dbReference>
<dbReference type="Proteomes" id="UP000261540">
    <property type="component" value="Unplaced"/>
</dbReference>
<dbReference type="GO" id="GO:0031122">
    <property type="term" value="P:cytoplasmic microtubule organization"/>
    <property type="evidence" value="ECO:0007669"/>
    <property type="project" value="TreeGrafter"/>
</dbReference>
<dbReference type="PANTHER" id="PTHR31935">
    <property type="entry name" value="COILED-COIL DOMAIN-CONTAINING PROTEIN 13"/>
    <property type="match status" value="1"/>
</dbReference>
<feature type="region of interest" description="Disordered" evidence="2">
    <location>
        <begin position="1"/>
        <end position="22"/>
    </location>
</feature>
<feature type="compositionally biased region" description="Polar residues" evidence="2">
    <location>
        <begin position="485"/>
        <end position="499"/>
    </location>
</feature>
<feature type="coiled-coil region" evidence="1">
    <location>
        <begin position="648"/>
        <end position="682"/>
    </location>
</feature>
<proteinExistence type="predicted"/>
<protein>
    <submittedName>
        <fullName evidence="3">Coiled-coil domain containing 13</fullName>
    </submittedName>
</protein>
<keyword evidence="1" id="KW-0175">Coiled coil</keyword>